<dbReference type="AlphaFoldDB" id="A0A371PKS1"/>
<dbReference type="RefSeq" id="WP_116043928.1">
    <property type="nucleotide sequence ID" value="NZ_QUBQ01000001.1"/>
</dbReference>
<keyword evidence="5" id="KW-0472">Membrane</keyword>
<evidence type="ECO:0000313" key="10">
    <source>
        <dbReference type="EMBL" id="REK76788.1"/>
    </source>
</evidence>
<accession>A0A371PKS1</accession>
<dbReference type="Gene3D" id="3.30.300.210">
    <property type="entry name" value="Nutrient germinant receptor protein C, domain 3"/>
    <property type="match status" value="1"/>
</dbReference>
<keyword evidence="4" id="KW-0732">Signal</keyword>
<dbReference type="NCBIfam" id="TIGR02887">
    <property type="entry name" value="spore_ger_x_C"/>
    <property type="match status" value="1"/>
</dbReference>
<evidence type="ECO:0000256" key="3">
    <source>
        <dbReference type="ARBA" id="ARBA00022544"/>
    </source>
</evidence>
<evidence type="ECO:0000313" key="11">
    <source>
        <dbReference type="Proteomes" id="UP000261905"/>
    </source>
</evidence>
<evidence type="ECO:0000256" key="1">
    <source>
        <dbReference type="ARBA" id="ARBA00004635"/>
    </source>
</evidence>
<evidence type="ECO:0000259" key="8">
    <source>
        <dbReference type="Pfam" id="PF05504"/>
    </source>
</evidence>
<dbReference type="EMBL" id="QUBQ01000001">
    <property type="protein sequence ID" value="REK76788.1"/>
    <property type="molecule type" value="Genomic_DNA"/>
</dbReference>
<reference evidence="10 11" key="1">
    <citation type="submission" date="2018-08" db="EMBL/GenBank/DDBJ databases">
        <title>Paenibacillus sp. M4BSY-1, whole genome shotgun sequence.</title>
        <authorList>
            <person name="Tuo L."/>
        </authorList>
    </citation>
    <scope>NUCLEOTIDE SEQUENCE [LARGE SCALE GENOMIC DNA]</scope>
    <source>
        <strain evidence="10 11">M4BSY-1</strain>
    </source>
</reference>
<dbReference type="InterPro" id="IPR038501">
    <property type="entry name" value="Spore_GerAC_C_sf"/>
</dbReference>
<dbReference type="PANTHER" id="PTHR35789:SF1">
    <property type="entry name" value="SPORE GERMINATION PROTEIN B3"/>
    <property type="match status" value="1"/>
</dbReference>
<dbReference type="Proteomes" id="UP000261905">
    <property type="component" value="Unassembled WGS sequence"/>
</dbReference>
<evidence type="ECO:0000256" key="5">
    <source>
        <dbReference type="ARBA" id="ARBA00023136"/>
    </source>
</evidence>
<evidence type="ECO:0000256" key="2">
    <source>
        <dbReference type="ARBA" id="ARBA00007886"/>
    </source>
</evidence>
<comment type="subcellular location">
    <subcellularLocation>
        <location evidence="1">Membrane</location>
        <topology evidence="1">Lipid-anchor</topology>
    </subcellularLocation>
</comment>
<keyword evidence="3" id="KW-0309">Germination</keyword>
<dbReference type="PANTHER" id="PTHR35789">
    <property type="entry name" value="SPORE GERMINATION PROTEIN B3"/>
    <property type="match status" value="1"/>
</dbReference>
<dbReference type="Pfam" id="PF25198">
    <property type="entry name" value="Spore_GerAC_N"/>
    <property type="match status" value="1"/>
</dbReference>
<dbReference type="InterPro" id="IPR008844">
    <property type="entry name" value="Spore_GerAC-like"/>
</dbReference>
<evidence type="ECO:0000256" key="6">
    <source>
        <dbReference type="ARBA" id="ARBA00023139"/>
    </source>
</evidence>
<dbReference type="InterPro" id="IPR057336">
    <property type="entry name" value="GerAC_N"/>
</dbReference>
<dbReference type="InterPro" id="IPR046953">
    <property type="entry name" value="Spore_GerAC-like_C"/>
</dbReference>
<evidence type="ECO:0000256" key="7">
    <source>
        <dbReference type="ARBA" id="ARBA00023288"/>
    </source>
</evidence>
<evidence type="ECO:0000256" key="4">
    <source>
        <dbReference type="ARBA" id="ARBA00022729"/>
    </source>
</evidence>
<name>A0A371PKS1_9BACL</name>
<comment type="caution">
    <text evidence="10">The sequence shown here is derived from an EMBL/GenBank/DDBJ whole genome shotgun (WGS) entry which is preliminary data.</text>
</comment>
<dbReference type="Pfam" id="PF05504">
    <property type="entry name" value="Spore_GerAC"/>
    <property type="match status" value="1"/>
</dbReference>
<feature type="domain" description="Spore germination protein N-terminal" evidence="9">
    <location>
        <begin position="23"/>
        <end position="195"/>
    </location>
</feature>
<proteinExistence type="inferred from homology"/>
<dbReference type="GO" id="GO:0009847">
    <property type="term" value="P:spore germination"/>
    <property type="evidence" value="ECO:0007669"/>
    <property type="project" value="InterPro"/>
</dbReference>
<feature type="domain" description="Spore germination GerAC-like C-terminal" evidence="8">
    <location>
        <begin position="208"/>
        <end position="373"/>
    </location>
</feature>
<keyword evidence="7" id="KW-0449">Lipoprotein</keyword>
<gene>
    <name evidence="10" type="ORF">DX130_07070</name>
</gene>
<sequence length="389" mass="43845">MKIKAFKVLALIICMLLLPGCWDRKEIVDQAIILTTTIDVGKSPNKYLFHSHIAEPKQLGGEGQSGTEAQTGKSSIAHMRIEARSIDESRFIAENMLSRDIVTSHRRVLIIGEALARQGIEEFLDQVSRNPKNRINTLLIISKNMPAYQLLDVNIPLEALPQEAFYEIAVRKAHTPTSLRDYFISSTTPGVQPFALAYTKKFGKISFNGLAIFQDHKLIGFLNVDETQAFTSLLGKRSVAGVMLKFPEQEGGVSVMISKIKVARHVSIVDHKPQFSFKVKAEGQVTDNTANVDLFSPKILNQLNKQFEKEIQRHYTTLFHTLQKKFGVDSAGLGAMIYKKYPNYWNAISKEWNTMYREQKIQWDIQAEITNVGAIGPPLYNSSKSMIKK</sequence>
<keyword evidence="6" id="KW-0564">Palmitate</keyword>
<dbReference type="OrthoDB" id="9816067at2"/>
<organism evidence="10 11">
    <name type="scientific">Paenibacillus paeoniae</name>
    <dbReference type="NCBI Taxonomy" id="2292705"/>
    <lineage>
        <taxon>Bacteria</taxon>
        <taxon>Bacillati</taxon>
        <taxon>Bacillota</taxon>
        <taxon>Bacilli</taxon>
        <taxon>Bacillales</taxon>
        <taxon>Paenibacillaceae</taxon>
        <taxon>Paenibacillus</taxon>
    </lineage>
</organism>
<comment type="similarity">
    <text evidence="2">Belongs to the GerABKC lipoprotein family.</text>
</comment>
<evidence type="ECO:0000259" key="9">
    <source>
        <dbReference type="Pfam" id="PF25198"/>
    </source>
</evidence>
<protein>
    <submittedName>
        <fullName evidence="10">Ger(X)C family spore germination protein</fullName>
    </submittedName>
</protein>
<dbReference type="GO" id="GO:0016020">
    <property type="term" value="C:membrane"/>
    <property type="evidence" value="ECO:0007669"/>
    <property type="project" value="UniProtKB-SubCell"/>
</dbReference>
<keyword evidence="11" id="KW-1185">Reference proteome</keyword>